<dbReference type="NCBIfam" id="TIGR01760">
    <property type="entry name" value="tape_meas_TP901"/>
    <property type="match status" value="1"/>
</dbReference>
<dbReference type="PANTHER" id="PTHR37813">
    <property type="entry name" value="FELS-2 PROPHAGE PROTEIN"/>
    <property type="match status" value="1"/>
</dbReference>
<dbReference type="PANTHER" id="PTHR37813:SF1">
    <property type="entry name" value="FELS-2 PROPHAGE PROTEIN"/>
    <property type="match status" value="1"/>
</dbReference>
<feature type="transmembrane region" description="Helical" evidence="2">
    <location>
        <begin position="444"/>
        <end position="466"/>
    </location>
</feature>
<reference evidence="4 5" key="1">
    <citation type="submission" date="2019-09" db="EMBL/GenBank/DDBJ databases">
        <title>Phylogeny of genus Pseudoclavibacter and closely related genus.</title>
        <authorList>
            <person name="Li Y."/>
        </authorList>
    </citation>
    <scope>NUCLEOTIDE SEQUENCE [LARGE SCALE GENOMIC DNA]</scope>
    <source>
        <strain evidence="4 5">EGI 60007</strain>
    </source>
</reference>
<keyword evidence="2" id="KW-0812">Transmembrane</keyword>
<evidence type="ECO:0000259" key="3">
    <source>
        <dbReference type="Pfam" id="PF10145"/>
    </source>
</evidence>
<dbReference type="RefSeq" id="WP_158029624.1">
    <property type="nucleotide sequence ID" value="NZ_BMHG01000001.1"/>
</dbReference>
<name>A0A6H9WKY0_9MICO</name>
<keyword evidence="1" id="KW-1188">Viral release from host cell</keyword>
<evidence type="ECO:0000256" key="2">
    <source>
        <dbReference type="SAM" id="Phobius"/>
    </source>
</evidence>
<keyword evidence="5" id="KW-1185">Reference proteome</keyword>
<gene>
    <name evidence="4" type="ORF">F8O04_12145</name>
</gene>
<accession>A0A6H9WKY0</accession>
<evidence type="ECO:0000313" key="5">
    <source>
        <dbReference type="Proteomes" id="UP000431744"/>
    </source>
</evidence>
<dbReference type="InterPro" id="IPR010090">
    <property type="entry name" value="Phage_tape_meas"/>
</dbReference>
<keyword evidence="2" id="KW-1133">Transmembrane helix</keyword>
<comment type="caution">
    <text evidence="4">The sequence shown here is derived from an EMBL/GenBank/DDBJ whole genome shotgun (WGS) entry which is preliminary data.</text>
</comment>
<dbReference type="AlphaFoldDB" id="A0A6H9WKY0"/>
<feature type="domain" description="Phage tail tape measure protein" evidence="3">
    <location>
        <begin position="100"/>
        <end position="299"/>
    </location>
</feature>
<proteinExistence type="predicted"/>
<dbReference type="OrthoDB" id="2183194at2"/>
<protein>
    <submittedName>
        <fullName evidence="4">Phage tail tape measure protein</fullName>
    </submittedName>
</protein>
<organism evidence="4 5">
    <name type="scientific">Pseudoclavibacter endophyticus</name>
    <dbReference type="NCBI Taxonomy" id="1778590"/>
    <lineage>
        <taxon>Bacteria</taxon>
        <taxon>Bacillati</taxon>
        <taxon>Actinomycetota</taxon>
        <taxon>Actinomycetes</taxon>
        <taxon>Micrococcales</taxon>
        <taxon>Microbacteriaceae</taxon>
        <taxon>Pseudoclavibacter</taxon>
    </lineage>
</organism>
<dbReference type="EMBL" id="WBJY01000002">
    <property type="protein sequence ID" value="KAB1648429.1"/>
    <property type="molecule type" value="Genomic_DNA"/>
</dbReference>
<keyword evidence="2" id="KW-0472">Membrane</keyword>
<dbReference type="Pfam" id="PF10145">
    <property type="entry name" value="PhageMin_Tail"/>
    <property type="match status" value="1"/>
</dbReference>
<sequence>MADKSVKVSLIADVQNYLRGMDEASRKTREAERAAQDTSRAMASQTQAMQQVGRGALVLGGLIAVGVGAAVKAYADYDQAMSQVQAATGETAGNMELLSEAAIQAGMDTAYSAVEAADGIENLAKAGVSTADILAGGLTGALDLAAAGSISVASAAETAASTMTQFGLAGSDVAHIADLLSSAANNAQGGVSDLSGALNQSGLVAAQMGASLEETVGTLAAFASAGLIGSDAGTSFRSMLLRLANPTGEAATLMEELGISAYDASGEFVGMANLAGSLEEALGTLTAEQRNAALATIFGQDAIRGANILYNEGRAGIEQWTETVDDSGAAAETAAARLDNLNGDLQILGGSWDTLLIKMGASADGPLRGLVQNATEAVNAFSSMDPAIQGTVLGLGAITAGVLLVGGTMLIAIPQIAAFRTALATLGFTADSARGALGRLSARAGGAFVLAGQAAFAAAPLIGVVVDRLVAASNAAARAQEAFTAAAGASDVLAASHQKWADTQGDNFFGLFAGADQDAESIARLVGGLDDAAAAAAAYYDVQNRGSWDTWNADLNEQISMLNQLGKNLAELAEYDSPAAAQAFQLMAESLHGGDEALVNLLDSMPVYRAQLAEQADGLGIVEGEADTYEESLALAQMALEEANTAGENFADALSEQSAAADDTSGAIESLADALRDYNSVLYDSINAEMDYYAAVDAATAAIEANGQSLDLTTEAGRANMAALLDLGQSSRDYAAQVYETTGSVEDMTAALQNGWQQVYDTAIAMGESHDDAVQYADDLNGIPEEIATEIIANTQPAQDAVDSWIENNNGRWIRVYAYTEWVTPSTPDGEVPRRAAGGAIWGAGPKGVDSVPAVLAPGEHVLTAQEVDLMGGQGAVYAWRAAMRAGVPAFAQGGAVGPQYPVITNQYGRGDVTVTVPIDARGMPSVDAIATRAAHKVADVFRSS</sequence>
<feature type="transmembrane region" description="Helical" evidence="2">
    <location>
        <begin position="392"/>
        <end position="413"/>
    </location>
</feature>
<dbReference type="Proteomes" id="UP000431744">
    <property type="component" value="Unassembled WGS sequence"/>
</dbReference>
<evidence type="ECO:0000313" key="4">
    <source>
        <dbReference type="EMBL" id="KAB1648429.1"/>
    </source>
</evidence>
<evidence type="ECO:0000256" key="1">
    <source>
        <dbReference type="ARBA" id="ARBA00022612"/>
    </source>
</evidence>